<dbReference type="EnsemblPlants" id="OMERI06G21440.1">
    <property type="protein sequence ID" value="OMERI06G21440.1"/>
    <property type="gene ID" value="OMERI06G21440"/>
</dbReference>
<accession>A0A0E0E3V3</accession>
<evidence type="ECO:0000313" key="3">
    <source>
        <dbReference type="Proteomes" id="UP000008021"/>
    </source>
</evidence>
<reference evidence="2" key="2">
    <citation type="submission" date="2018-05" db="EMBL/GenBank/DDBJ databases">
        <title>OmerRS3 (Oryza meridionalis Reference Sequence Version 3).</title>
        <authorList>
            <person name="Zhang J."/>
            <person name="Kudrna D."/>
            <person name="Lee S."/>
            <person name="Talag J."/>
            <person name="Welchert J."/>
            <person name="Wing R.A."/>
        </authorList>
    </citation>
    <scope>NUCLEOTIDE SEQUENCE [LARGE SCALE GENOMIC DNA]</scope>
    <source>
        <strain evidence="2">cv. OR44</strain>
    </source>
</reference>
<dbReference type="Gramene" id="OMERI06G21440.1">
    <property type="protein sequence ID" value="OMERI06G21440.1"/>
    <property type="gene ID" value="OMERI06G21440"/>
</dbReference>
<name>A0A0E0E3V3_9ORYZ</name>
<organism evidence="2">
    <name type="scientific">Oryza meridionalis</name>
    <dbReference type="NCBI Taxonomy" id="40149"/>
    <lineage>
        <taxon>Eukaryota</taxon>
        <taxon>Viridiplantae</taxon>
        <taxon>Streptophyta</taxon>
        <taxon>Embryophyta</taxon>
        <taxon>Tracheophyta</taxon>
        <taxon>Spermatophyta</taxon>
        <taxon>Magnoliopsida</taxon>
        <taxon>Liliopsida</taxon>
        <taxon>Poales</taxon>
        <taxon>Poaceae</taxon>
        <taxon>BOP clade</taxon>
        <taxon>Oryzoideae</taxon>
        <taxon>Oryzeae</taxon>
        <taxon>Oryzinae</taxon>
        <taxon>Oryza</taxon>
    </lineage>
</organism>
<keyword evidence="3" id="KW-1185">Reference proteome</keyword>
<protein>
    <submittedName>
        <fullName evidence="2">Uncharacterized protein</fullName>
    </submittedName>
</protein>
<proteinExistence type="predicted"/>
<dbReference type="AlphaFoldDB" id="A0A0E0E3V3"/>
<dbReference type="HOGENOM" id="CLU_2458566_0_0_1"/>
<evidence type="ECO:0000256" key="1">
    <source>
        <dbReference type="SAM" id="MobiDB-lite"/>
    </source>
</evidence>
<evidence type="ECO:0000313" key="2">
    <source>
        <dbReference type="EnsemblPlants" id="OMERI06G21440.1"/>
    </source>
</evidence>
<reference evidence="2" key="1">
    <citation type="submission" date="2015-04" db="UniProtKB">
        <authorList>
            <consortium name="EnsemblPlants"/>
        </authorList>
    </citation>
    <scope>IDENTIFICATION</scope>
</reference>
<feature type="compositionally biased region" description="Basic and acidic residues" evidence="1">
    <location>
        <begin position="1"/>
        <end position="11"/>
    </location>
</feature>
<sequence>MHAVGRTEMRRPLKQSPTPHNPRTTAVAPSHLPGVTDGLHDAWSLRPPSPPHPRVAAVGPPCSPSAAAGLGCGGRSARHRRPSTHELPP</sequence>
<dbReference type="Proteomes" id="UP000008021">
    <property type="component" value="Chromosome 6"/>
</dbReference>
<feature type="compositionally biased region" description="Polar residues" evidence="1">
    <location>
        <begin position="15"/>
        <end position="24"/>
    </location>
</feature>
<feature type="region of interest" description="Disordered" evidence="1">
    <location>
        <begin position="1"/>
        <end position="89"/>
    </location>
</feature>